<sequence length="57" mass="6738">MVLPDKDKIIPKKITLSQDDFIEWILTNTKEESEFRIYRNKNHTLVGIDGECKNDED</sequence>
<comment type="caution">
    <text evidence="1">The sequence shown here is derived from an EMBL/GenBank/DDBJ whole genome shotgun (WGS) entry which is preliminary data.</text>
</comment>
<dbReference type="EMBL" id="LAZR01000314">
    <property type="protein sequence ID" value="KKN75182.1"/>
    <property type="molecule type" value="Genomic_DNA"/>
</dbReference>
<organism evidence="1">
    <name type="scientific">marine sediment metagenome</name>
    <dbReference type="NCBI Taxonomy" id="412755"/>
    <lineage>
        <taxon>unclassified sequences</taxon>
        <taxon>metagenomes</taxon>
        <taxon>ecological metagenomes</taxon>
    </lineage>
</organism>
<evidence type="ECO:0000313" key="1">
    <source>
        <dbReference type="EMBL" id="KKN75182.1"/>
    </source>
</evidence>
<reference evidence="1" key="1">
    <citation type="journal article" date="2015" name="Nature">
        <title>Complex archaea that bridge the gap between prokaryotes and eukaryotes.</title>
        <authorList>
            <person name="Spang A."/>
            <person name="Saw J.H."/>
            <person name="Jorgensen S.L."/>
            <person name="Zaremba-Niedzwiedzka K."/>
            <person name="Martijn J."/>
            <person name="Lind A.E."/>
            <person name="van Eijk R."/>
            <person name="Schleper C."/>
            <person name="Guy L."/>
            <person name="Ettema T.J."/>
        </authorList>
    </citation>
    <scope>NUCLEOTIDE SEQUENCE</scope>
</reference>
<gene>
    <name evidence="1" type="ORF">LCGC14_0383410</name>
</gene>
<dbReference type="AlphaFoldDB" id="A0A0F9TJU4"/>
<proteinExistence type="predicted"/>
<accession>A0A0F9TJU4</accession>
<name>A0A0F9TJU4_9ZZZZ</name>
<protein>
    <submittedName>
        <fullName evidence="1">Uncharacterized protein</fullName>
    </submittedName>
</protein>